<accession>A0A4C1VF68</accession>
<evidence type="ECO:0000313" key="2">
    <source>
        <dbReference type="EMBL" id="GBP36594.1"/>
    </source>
</evidence>
<dbReference type="Proteomes" id="UP000299102">
    <property type="component" value="Unassembled WGS sequence"/>
</dbReference>
<evidence type="ECO:0000256" key="1">
    <source>
        <dbReference type="SAM" id="MobiDB-lite"/>
    </source>
</evidence>
<reference evidence="2 3" key="1">
    <citation type="journal article" date="2019" name="Commun. Biol.">
        <title>The bagworm genome reveals a unique fibroin gene that provides high tensile strength.</title>
        <authorList>
            <person name="Kono N."/>
            <person name="Nakamura H."/>
            <person name="Ohtoshi R."/>
            <person name="Tomita M."/>
            <person name="Numata K."/>
            <person name="Arakawa K."/>
        </authorList>
    </citation>
    <scope>NUCLEOTIDE SEQUENCE [LARGE SCALE GENOMIC DNA]</scope>
</reference>
<proteinExistence type="predicted"/>
<gene>
    <name evidence="2" type="ORF">EVAR_34337_1</name>
</gene>
<name>A0A4C1VF68_EUMVA</name>
<organism evidence="2 3">
    <name type="scientific">Eumeta variegata</name>
    <name type="common">Bagworm moth</name>
    <name type="synonym">Eumeta japonica</name>
    <dbReference type="NCBI Taxonomy" id="151549"/>
    <lineage>
        <taxon>Eukaryota</taxon>
        <taxon>Metazoa</taxon>
        <taxon>Ecdysozoa</taxon>
        <taxon>Arthropoda</taxon>
        <taxon>Hexapoda</taxon>
        <taxon>Insecta</taxon>
        <taxon>Pterygota</taxon>
        <taxon>Neoptera</taxon>
        <taxon>Endopterygota</taxon>
        <taxon>Lepidoptera</taxon>
        <taxon>Glossata</taxon>
        <taxon>Ditrysia</taxon>
        <taxon>Tineoidea</taxon>
        <taxon>Psychidae</taxon>
        <taxon>Oiketicinae</taxon>
        <taxon>Eumeta</taxon>
    </lineage>
</organism>
<keyword evidence="3" id="KW-1185">Reference proteome</keyword>
<evidence type="ECO:0000313" key="3">
    <source>
        <dbReference type="Proteomes" id="UP000299102"/>
    </source>
</evidence>
<dbReference type="EMBL" id="BGZK01000320">
    <property type="protein sequence ID" value="GBP36594.1"/>
    <property type="molecule type" value="Genomic_DNA"/>
</dbReference>
<comment type="caution">
    <text evidence="2">The sequence shown here is derived from an EMBL/GenBank/DDBJ whole genome shotgun (WGS) entry which is preliminary data.</text>
</comment>
<dbReference type="AlphaFoldDB" id="A0A4C1VF68"/>
<sequence length="220" mass="25336">MFAKRTVQALGPSAHDLRTRKRINNRSPRRCRDDVTNGLNYCRLRRSPVSVCFMAADSERRRWPEMIVKGKEMSTTLESFIYNREDASKLSCRLRCARLIVKWAEIENETGVETEINIKNVTGIEIRNIIRTRKESRNELWIDIKSFNIRDKETHSMSTRVKLRAENKSLNCGASTAGRAATEPSPPRSRRPDCDIIPSSSGRSSKFALTYTTRNYFSTQ</sequence>
<feature type="region of interest" description="Disordered" evidence="1">
    <location>
        <begin position="173"/>
        <end position="203"/>
    </location>
</feature>
<protein>
    <submittedName>
        <fullName evidence="2">Uncharacterized protein</fullName>
    </submittedName>
</protein>